<dbReference type="EMBL" id="CH480819">
    <property type="protein sequence ID" value="EDW53138.1"/>
    <property type="molecule type" value="Genomic_DNA"/>
</dbReference>
<evidence type="ECO:0000256" key="1">
    <source>
        <dbReference type="SAM" id="MobiDB-lite"/>
    </source>
</evidence>
<proteinExistence type="predicted"/>
<feature type="region of interest" description="Disordered" evidence="1">
    <location>
        <begin position="40"/>
        <end position="70"/>
    </location>
</feature>
<dbReference type="OMA" id="CHLPVAR"/>
<reference evidence="2 3" key="1">
    <citation type="journal article" date="2007" name="Nature">
        <title>Evolution of genes and genomes on the Drosophila phylogeny.</title>
        <authorList>
            <consortium name="Drosophila 12 Genomes Consortium"/>
            <person name="Clark A.G."/>
            <person name="Eisen M.B."/>
            <person name="Smith D.R."/>
            <person name="Bergman C.M."/>
            <person name="Oliver B."/>
            <person name="Markow T.A."/>
            <person name="Kaufman T.C."/>
            <person name="Kellis M."/>
            <person name="Gelbart W."/>
            <person name="Iyer V.N."/>
            <person name="Pollard D.A."/>
            <person name="Sackton T.B."/>
            <person name="Larracuente A.M."/>
            <person name="Singh N.D."/>
            <person name="Abad J.P."/>
            <person name="Abt D.N."/>
            <person name="Adryan B."/>
            <person name="Aguade M."/>
            <person name="Akashi H."/>
            <person name="Anderson W.W."/>
            <person name="Aquadro C.F."/>
            <person name="Ardell D.H."/>
            <person name="Arguello R."/>
            <person name="Artieri C.G."/>
            <person name="Barbash D.A."/>
            <person name="Barker D."/>
            <person name="Barsanti P."/>
            <person name="Batterham P."/>
            <person name="Batzoglou S."/>
            <person name="Begun D."/>
            <person name="Bhutkar A."/>
            <person name="Blanco E."/>
            <person name="Bosak S.A."/>
            <person name="Bradley R.K."/>
            <person name="Brand A.D."/>
            <person name="Brent M.R."/>
            <person name="Brooks A.N."/>
            <person name="Brown R.H."/>
            <person name="Butlin R.K."/>
            <person name="Caggese C."/>
            <person name="Calvi B.R."/>
            <person name="Bernardo de Carvalho A."/>
            <person name="Caspi A."/>
            <person name="Castrezana S."/>
            <person name="Celniker S.E."/>
            <person name="Chang J.L."/>
            <person name="Chapple C."/>
            <person name="Chatterji S."/>
            <person name="Chinwalla A."/>
            <person name="Civetta A."/>
            <person name="Clifton S.W."/>
            <person name="Comeron J.M."/>
            <person name="Costello J.C."/>
            <person name="Coyne J.A."/>
            <person name="Daub J."/>
            <person name="David R.G."/>
            <person name="Delcher A.L."/>
            <person name="Delehaunty K."/>
            <person name="Do C.B."/>
            <person name="Ebling H."/>
            <person name="Edwards K."/>
            <person name="Eickbush T."/>
            <person name="Evans J.D."/>
            <person name="Filipski A."/>
            <person name="Findeiss S."/>
            <person name="Freyhult E."/>
            <person name="Fulton L."/>
            <person name="Fulton R."/>
            <person name="Garcia A.C."/>
            <person name="Gardiner A."/>
            <person name="Garfield D.A."/>
            <person name="Garvin B.E."/>
            <person name="Gibson G."/>
            <person name="Gilbert D."/>
            <person name="Gnerre S."/>
            <person name="Godfrey J."/>
            <person name="Good R."/>
            <person name="Gotea V."/>
            <person name="Gravely B."/>
            <person name="Greenberg A.J."/>
            <person name="Griffiths-Jones S."/>
            <person name="Gross S."/>
            <person name="Guigo R."/>
            <person name="Gustafson E.A."/>
            <person name="Haerty W."/>
            <person name="Hahn M.W."/>
            <person name="Halligan D.L."/>
            <person name="Halpern A.L."/>
            <person name="Halter G.M."/>
            <person name="Han M.V."/>
            <person name="Heger A."/>
            <person name="Hillier L."/>
            <person name="Hinrichs A.S."/>
            <person name="Holmes I."/>
            <person name="Hoskins R.A."/>
            <person name="Hubisz M.J."/>
            <person name="Hultmark D."/>
            <person name="Huntley M.A."/>
            <person name="Jaffe D.B."/>
            <person name="Jagadeeshan S."/>
            <person name="Jeck W.R."/>
            <person name="Johnson J."/>
            <person name="Jones C.D."/>
            <person name="Jordan W.C."/>
            <person name="Karpen G.H."/>
            <person name="Kataoka E."/>
            <person name="Keightley P.D."/>
            <person name="Kheradpour P."/>
            <person name="Kirkness E.F."/>
            <person name="Koerich L.B."/>
            <person name="Kristiansen K."/>
            <person name="Kudrna D."/>
            <person name="Kulathinal R.J."/>
            <person name="Kumar S."/>
            <person name="Kwok R."/>
            <person name="Lander E."/>
            <person name="Langley C.H."/>
            <person name="Lapoint R."/>
            <person name="Lazzaro B.P."/>
            <person name="Lee S.J."/>
            <person name="Levesque L."/>
            <person name="Li R."/>
            <person name="Lin C.F."/>
            <person name="Lin M.F."/>
            <person name="Lindblad-Toh K."/>
            <person name="Llopart A."/>
            <person name="Long M."/>
            <person name="Low L."/>
            <person name="Lozovsky E."/>
            <person name="Lu J."/>
            <person name="Luo M."/>
            <person name="Machado C.A."/>
            <person name="Makalowski W."/>
            <person name="Marzo M."/>
            <person name="Matsuda M."/>
            <person name="Matzkin L."/>
            <person name="McAllister B."/>
            <person name="McBride C.S."/>
            <person name="McKernan B."/>
            <person name="McKernan K."/>
            <person name="Mendez-Lago M."/>
            <person name="Minx P."/>
            <person name="Mollenhauer M.U."/>
            <person name="Montooth K."/>
            <person name="Mount S.M."/>
            <person name="Mu X."/>
            <person name="Myers E."/>
            <person name="Negre B."/>
            <person name="Newfeld S."/>
            <person name="Nielsen R."/>
            <person name="Noor M.A."/>
            <person name="O'Grady P."/>
            <person name="Pachter L."/>
            <person name="Papaceit M."/>
            <person name="Parisi M.J."/>
            <person name="Parisi M."/>
            <person name="Parts L."/>
            <person name="Pedersen J.S."/>
            <person name="Pesole G."/>
            <person name="Phillippy A.M."/>
            <person name="Ponting C.P."/>
            <person name="Pop M."/>
            <person name="Porcelli D."/>
            <person name="Powell J.R."/>
            <person name="Prohaska S."/>
            <person name="Pruitt K."/>
            <person name="Puig M."/>
            <person name="Quesneville H."/>
            <person name="Ram K.R."/>
            <person name="Rand D."/>
            <person name="Rasmussen M.D."/>
            <person name="Reed L.K."/>
            <person name="Reenan R."/>
            <person name="Reily A."/>
            <person name="Remington K.A."/>
            <person name="Rieger T.T."/>
            <person name="Ritchie M.G."/>
            <person name="Robin C."/>
            <person name="Rogers Y.H."/>
            <person name="Rohde C."/>
            <person name="Rozas J."/>
            <person name="Rubenfield M.J."/>
            <person name="Ruiz A."/>
            <person name="Russo S."/>
            <person name="Salzberg S.L."/>
            <person name="Sanchez-Gracia A."/>
            <person name="Saranga D.J."/>
            <person name="Sato H."/>
            <person name="Schaeffer S.W."/>
            <person name="Schatz M.C."/>
            <person name="Schlenke T."/>
            <person name="Schwartz R."/>
            <person name="Segarra C."/>
            <person name="Singh R.S."/>
            <person name="Sirot L."/>
            <person name="Sirota M."/>
            <person name="Sisneros N.B."/>
            <person name="Smith C.D."/>
            <person name="Smith T.F."/>
            <person name="Spieth J."/>
            <person name="Stage D.E."/>
            <person name="Stark A."/>
            <person name="Stephan W."/>
            <person name="Strausberg R.L."/>
            <person name="Strempel S."/>
            <person name="Sturgill D."/>
            <person name="Sutton G."/>
            <person name="Sutton G.G."/>
            <person name="Tao W."/>
            <person name="Teichmann S."/>
            <person name="Tobari Y.N."/>
            <person name="Tomimura Y."/>
            <person name="Tsolas J.M."/>
            <person name="Valente V.L."/>
            <person name="Venter E."/>
            <person name="Venter J.C."/>
            <person name="Vicario S."/>
            <person name="Vieira F.G."/>
            <person name="Vilella A.J."/>
            <person name="Villasante A."/>
            <person name="Walenz B."/>
            <person name="Wang J."/>
            <person name="Wasserman M."/>
            <person name="Watts T."/>
            <person name="Wilson D."/>
            <person name="Wilson R.K."/>
            <person name="Wing R.A."/>
            <person name="Wolfner M.F."/>
            <person name="Wong A."/>
            <person name="Wong G.K."/>
            <person name="Wu C.I."/>
            <person name="Wu G."/>
            <person name="Yamamoto D."/>
            <person name="Yang H.P."/>
            <person name="Yang S.P."/>
            <person name="Yorke J.A."/>
            <person name="Yoshida K."/>
            <person name="Zdobnov E."/>
            <person name="Zhang P."/>
            <person name="Zhang Y."/>
            <person name="Zimin A.V."/>
            <person name="Baldwin J."/>
            <person name="Abdouelleil A."/>
            <person name="Abdulkadir J."/>
            <person name="Abebe A."/>
            <person name="Abera B."/>
            <person name="Abreu J."/>
            <person name="Acer S.C."/>
            <person name="Aftuck L."/>
            <person name="Alexander A."/>
            <person name="An P."/>
            <person name="Anderson E."/>
            <person name="Anderson S."/>
            <person name="Arachi H."/>
            <person name="Azer M."/>
            <person name="Bachantsang P."/>
            <person name="Barry A."/>
            <person name="Bayul T."/>
            <person name="Berlin A."/>
            <person name="Bessette D."/>
            <person name="Bloom T."/>
            <person name="Blye J."/>
            <person name="Boguslavskiy L."/>
            <person name="Bonnet C."/>
            <person name="Boukhgalter B."/>
            <person name="Bourzgui I."/>
            <person name="Brown A."/>
            <person name="Cahill P."/>
            <person name="Channer S."/>
            <person name="Cheshatsang Y."/>
            <person name="Chuda L."/>
            <person name="Citroen M."/>
            <person name="Collymore A."/>
            <person name="Cooke P."/>
            <person name="Costello M."/>
            <person name="D'Aco K."/>
            <person name="Daza R."/>
            <person name="De Haan G."/>
            <person name="DeGray S."/>
            <person name="DeMaso C."/>
            <person name="Dhargay N."/>
            <person name="Dooley K."/>
            <person name="Dooley E."/>
            <person name="Doricent M."/>
            <person name="Dorje P."/>
            <person name="Dorjee K."/>
            <person name="Dupes A."/>
            <person name="Elong R."/>
            <person name="Falk J."/>
            <person name="Farina A."/>
            <person name="Faro S."/>
            <person name="Ferguson D."/>
            <person name="Fisher S."/>
            <person name="Foley C.D."/>
            <person name="Franke A."/>
            <person name="Friedrich D."/>
            <person name="Gadbois L."/>
            <person name="Gearin G."/>
            <person name="Gearin C.R."/>
            <person name="Giannoukos G."/>
            <person name="Goode T."/>
            <person name="Graham J."/>
            <person name="Grandbois E."/>
            <person name="Grewal S."/>
            <person name="Gyaltsen K."/>
            <person name="Hafez N."/>
            <person name="Hagos B."/>
            <person name="Hall J."/>
            <person name="Henson C."/>
            <person name="Hollinger A."/>
            <person name="Honan T."/>
            <person name="Huard M.D."/>
            <person name="Hughes L."/>
            <person name="Hurhula B."/>
            <person name="Husby M.E."/>
            <person name="Kamat A."/>
            <person name="Kanga B."/>
            <person name="Kashin S."/>
            <person name="Khazanovich D."/>
            <person name="Kisner P."/>
            <person name="Lance K."/>
            <person name="Lara M."/>
            <person name="Lee W."/>
            <person name="Lennon N."/>
            <person name="Letendre F."/>
            <person name="LeVine R."/>
            <person name="Lipovsky A."/>
            <person name="Liu X."/>
            <person name="Liu J."/>
            <person name="Liu S."/>
            <person name="Lokyitsang T."/>
            <person name="Lokyitsang Y."/>
            <person name="Lubonja R."/>
            <person name="Lui A."/>
            <person name="MacDonald P."/>
            <person name="Magnisalis V."/>
            <person name="Maru K."/>
            <person name="Matthews C."/>
            <person name="McCusker W."/>
            <person name="McDonough S."/>
            <person name="Mehta T."/>
            <person name="Meldrim J."/>
            <person name="Meneus L."/>
            <person name="Mihai O."/>
            <person name="Mihalev A."/>
            <person name="Mihova T."/>
            <person name="Mittelman R."/>
            <person name="Mlenga V."/>
            <person name="Montmayeur A."/>
            <person name="Mulrain L."/>
            <person name="Navidi A."/>
            <person name="Naylor J."/>
            <person name="Negash T."/>
            <person name="Nguyen T."/>
            <person name="Nguyen N."/>
            <person name="Nicol R."/>
            <person name="Norbu C."/>
            <person name="Norbu N."/>
            <person name="Novod N."/>
            <person name="O'Neill B."/>
            <person name="Osman S."/>
            <person name="Markiewicz E."/>
            <person name="Oyono O.L."/>
            <person name="Patti C."/>
            <person name="Phunkhang P."/>
            <person name="Pierre F."/>
            <person name="Priest M."/>
            <person name="Raghuraman S."/>
            <person name="Rege F."/>
            <person name="Reyes R."/>
            <person name="Rise C."/>
            <person name="Rogov P."/>
            <person name="Ross K."/>
            <person name="Ryan E."/>
            <person name="Settipalli S."/>
            <person name="Shea T."/>
            <person name="Sherpa N."/>
            <person name="Shi L."/>
            <person name="Shih D."/>
            <person name="Sparrow T."/>
            <person name="Spaulding J."/>
            <person name="Stalker J."/>
            <person name="Stange-Thomann N."/>
            <person name="Stavropoulos S."/>
            <person name="Stone C."/>
            <person name="Strader C."/>
            <person name="Tesfaye S."/>
            <person name="Thomson T."/>
            <person name="Thoulutsang Y."/>
            <person name="Thoulutsang D."/>
            <person name="Topham K."/>
            <person name="Topping I."/>
            <person name="Tsamla T."/>
            <person name="Vassiliev H."/>
            <person name="Vo A."/>
            <person name="Wangchuk T."/>
            <person name="Wangdi T."/>
            <person name="Weiand M."/>
            <person name="Wilkinson J."/>
            <person name="Wilson A."/>
            <person name="Yadav S."/>
            <person name="Young G."/>
            <person name="Yu Q."/>
            <person name="Zembek L."/>
            <person name="Zhong D."/>
            <person name="Zimmer A."/>
            <person name="Zwirko Z."/>
            <person name="Jaffe D.B."/>
            <person name="Alvarez P."/>
            <person name="Brockman W."/>
            <person name="Butler J."/>
            <person name="Chin C."/>
            <person name="Gnerre S."/>
            <person name="Grabherr M."/>
            <person name="Kleber M."/>
            <person name="Mauceli E."/>
            <person name="MacCallum I."/>
        </authorList>
    </citation>
    <scope>NUCLEOTIDE SEQUENCE [LARGE SCALE GENOMIC DNA]</scope>
    <source>
        <strain evidence="3">Rob3c / Tucson 14021-0248.25</strain>
    </source>
</reference>
<sequence length="70" mass="8318">MSRRFDLSNKNNAICQLQEYSATKSLAPFLPQLQQLLPLQHRQQQQQQQQHQRQHLQQQQHQANGNTNPF</sequence>
<evidence type="ECO:0000313" key="2">
    <source>
        <dbReference type="EMBL" id="EDW53138.1"/>
    </source>
</evidence>
<feature type="compositionally biased region" description="Low complexity" evidence="1">
    <location>
        <begin position="40"/>
        <end position="62"/>
    </location>
</feature>
<dbReference type="AlphaFoldDB" id="B4I0V7"/>
<gene>
    <name evidence="2" type="primary">Dsec\GM12669</name>
    <name evidence="2" type="ORF">Dsec_GM12669</name>
</gene>
<evidence type="ECO:0000313" key="3">
    <source>
        <dbReference type="Proteomes" id="UP000001292"/>
    </source>
</evidence>
<protein>
    <submittedName>
        <fullName evidence="2">GM12669</fullName>
    </submittedName>
</protein>
<dbReference type="Proteomes" id="UP000001292">
    <property type="component" value="Unassembled WGS sequence"/>
</dbReference>
<organism evidence="3">
    <name type="scientific">Drosophila sechellia</name>
    <name type="common">Fruit fly</name>
    <dbReference type="NCBI Taxonomy" id="7238"/>
    <lineage>
        <taxon>Eukaryota</taxon>
        <taxon>Metazoa</taxon>
        <taxon>Ecdysozoa</taxon>
        <taxon>Arthropoda</taxon>
        <taxon>Hexapoda</taxon>
        <taxon>Insecta</taxon>
        <taxon>Pterygota</taxon>
        <taxon>Neoptera</taxon>
        <taxon>Endopterygota</taxon>
        <taxon>Diptera</taxon>
        <taxon>Brachycera</taxon>
        <taxon>Muscomorpha</taxon>
        <taxon>Ephydroidea</taxon>
        <taxon>Drosophilidae</taxon>
        <taxon>Drosophila</taxon>
        <taxon>Sophophora</taxon>
    </lineage>
</organism>
<accession>B4I0V7</accession>
<dbReference type="HOGENOM" id="CLU_2760517_0_0_1"/>
<name>B4I0V7_DROSE</name>
<keyword evidence="3" id="KW-1185">Reference proteome</keyword>